<proteinExistence type="predicted"/>
<keyword evidence="1" id="KW-1133">Transmembrane helix</keyword>
<organism evidence="3 4">
    <name type="scientific">Heligmosomoides polygyrus</name>
    <name type="common">Parasitic roundworm</name>
    <dbReference type="NCBI Taxonomy" id="6339"/>
    <lineage>
        <taxon>Eukaryota</taxon>
        <taxon>Metazoa</taxon>
        <taxon>Ecdysozoa</taxon>
        <taxon>Nematoda</taxon>
        <taxon>Chromadorea</taxon>
        <taxon>Rhabditida</taxon>
        <taxon>Rhabditina</taxon>
        <taxon>Rhabditomorpha</taxon>
        <taxon>Strongyloidea</taxon>
        <taxon>Heligmosomidae</taxon>
        <taxon>Heligmosomoides</taxon>
    </lineage>
</organism>
<protein>
    <submittedName>
        <fullName evidence="4">SWIM-type domain-containing protein</fullName>
    </submittedName>
</protein>
<evidence type="ECO:0000256" key="1">
    <source>
        <dbReference type="SAM" id="Phobius"/>
    </source>
</evidence>
<dbReference type="EMBL" id="UZAH01027434">
    <property type="protein sequence ID" value="VDO91604.1"/>
    <property type="molecule type" value="Genomic_DNA"/>
</dbReference>
<keyword evidence="1" id="KW-0472">Membrane</keyword>
<name>A0A183FVF0_HELPZ</name>
<evidence type="ECO:0000313" key="4">
    <source>
        <dbReference type="WBParaSite" id="HPBE_0001228101-mRNA-1"/>
    </source>
</evidence>
<keyword evidence="1" id="KW-0812">Transmembrane</keyword>
<evidence type="ECO:0000313" key="3">
    <source>
        <dbReference type="Proteomes" id="UP000050761"/>
    </source>
</evidence>
<feature type="transmembrane region" description="Helical" evidence="1">
    <location>
        <begin position="68"/>
        <end position="89"/>
    </location>
</feature>
<reference evidence="4" key="2">
    <citation type="submission" date="2019-09" db="UniProtKB">
        <authorList>
            <consortium name="WormBaseParasite"/>
        </authorList>
    </citation>
    <scope>IDENTIFICATION</scope>
</reference>
<evidence type="ECO:0000313" key="2">
    <source>
        <dbReference type="EMBL" id="VDO91604.1"/>
    </source>
</evidence>
<reference evidence="2 3" key="1">
    <citation type="submission" date="2018-11" db="EMBL/GenBank/DDBJ databases">
        <authorList>
            <consortium name="Pathogen Informatics"/>
        </authorList>
    </citation>
    <scope>NUCLEOTIDE SEQUENCE [LARGE SCALE GENOMIC DNA]</scope>
</reference>
<dbReference type="OrthoDB" id="5873801at2759"/>
<accession>A0A3P8A515</accession>
<sequence length="511" mass="58230">MSRKGRRRKLPQDDEAESEPYINVTTMLITSGLQMSCFASMNTCCWNGWMRKTTKVLHKSRENDGGALFNKICSMVCVADIWFVAHIIMLREREVALLFEEIKEVASDFDPKYFMTDDCNTFYNGFRQVFPQSAARKLLCLFHVVQSLCQEVERDFALKYAGMITRLHQEGEQEMAEYFEENWSPRVEQFAGFARRRSCVNTSMLIERWNKRLKYELVNIKRGIRIDSLVDILISAPAIMEEDRVIKMARGLNYGRHRLLRHHGAHVLAVKLYGNKPEAVEVLGEGWWRLTDSKGIHHIRQYTCICDEKHNNHCKRCNACAYAFSCDCVNDALSGVSCPHIHAILMHAPGGLLRDNLDVDEELPICNEVEVVTSNTSDPCDSLDGGKENAYSVVEKPVASSILDKNKEILNELETVGILFFARLEHAITSLLQYIVDIRSHFIQLLNVPDDEATQSLKHLAASMHSMGVDARAAFEQLRVKRKEGLVCRSELPVVGGLPNHTPIRLQKVHC</sequence>
<dbReference type="WBParaSite" id="HPBE_0001228101-mRNA-1">
    <property type="protein sequence ID" value="HPBE_0001228101-mRNA-1"/>
    <property type="gene ID" value="HPBE_0001228101"/>
</dbReference>
<dbReference type="Proteomes" id="UP000050761">
    <property type="component" value="Unassembled WGS sequence"/>
</dbReference>
<dbReference type="AlphaFoldDB" id="A0A183FVF0"/>
<keyword evidence="3" id="KW-1185">Reference proteome</keyword>
<accession>A0A183FVF0</accession>
<gene>
    <name evidence="2" type="ORF">HPBE_LOCUS12282</name>
</gene>